<dbReference type="InterPro" id="IPR040701">
    <property type="entry name" value="Bact_RF_family2"/>
</dbReference>
<dbReference type="EMBL" id="JACBZP010000001">
    <property type="protein sequence ID" value="NYI68450.1"/>
    <property type="molecule type" value="Genomic_DNA"/>
</dbReference>
<name>A0A7Z0IIG4_9MICO</name>
<comment type="caution">
    <text evidence="2">The sequence shown here is derived from an EMBL/GenBank/DDBJ whole genome shotgun (WGS) entry which is preliminary data.</text>
</comment>
<accession>A0A7Z0IIG4</accession>
<protein>
    <recommendedName>
        <fullName evidence="4">Peptide chain release factor 1</fullName>
    </recommendedName>
</protein>
<feature type="compositionally biased region" description="Polar residues" evidence="1">
    <location>
        <begin position="348"/>
        <end position="357"/>
    </location>
</feature>
<dbReference type="RefSeq" id="WP_179428798.1">
    <property type="nucleotide sequence ID" value="NZ_JACBZP010000001.1"/>
</dbReference>
<organism evidence="2 3">
    <name type="scientific">Spelaeicoccus albus</name>
    <dbReference type="NCBI Taxonomy" id="1280376"/>
    <lineage>
        <taxon>Bacteria</taxon>
        <taxon>Bacillati</taxon>
        <taxon>Actinomycetota</taxon>
        <taxon>Actinomycetes</taxon>
        <taxon>Micrococcales</taxon>
        <taxon>Brevibacteriaceae</taxon>
        <taxon>Spelaeicoccus</taxon>
    </lineage>
</organism>
<feature type="region of interest" description="Disordered" evidence="1">
    <location>
        <begin position="130"/>
        <end position="167"/>
    </location>
</feature>
<dbReference type="Proteomes" id="UP000539111">
    <property type="component" value="Unassembled WGS sequence"/>
</dbReference>
<proteinExistence type="predicted"/>
<dbReference type="InterPro" id="IPR029064">
    <property type="entry name" value="Ribosomal_eL30-like_sf"/>
</dbReference>
<reference evidence="2 3" key="1">
    <citation type="submission" date="2020-07" db="EMBL/GenBank/DDBJ databases">
        <title>Sequencing the genomes of 1000 actinobacteria strains.</title>
        <authorList>
            <person name="Klenk H.-P."/>
        </authorList>
    </citation>
    <scope>NUCLEOTIDE SEQUENCE [LARGE SCALE GENOMIC DNA]</scope>
    <source>
        <strain evidence="2 3">DSM 26341</strain>
    </source>
</reference>
<keyword evidence="3" id="KW-1185">Reference proteome</keyword>
<feature type="region of interest" description="Disordered" evidence="1">
    <location>
        <begin position="346"/>
        <end position="367"/>
    </location>
</feature>
<evidence type="ECO:0000256" key="1">
    <source>
        <dbReference type="SAM" id="MobiDB-lite"/>
    </source>
</evidence>
<evidence type="ECO:0000313" key="2">
    <source>
        <dbReference type="EMBL" id="NYI68450.1"/>
    </source>
</evidence>
<gene>
    <name evidence="2" type="ORF">BJY26_002756</name>
</gene>
<evidence type="ECO:0000313" key="3">
    <source>
        <dbReference type="Proteomes" id="UP000539111"/>
    </source>
</evidence>
<dbReference type="Pfam" id="PF18844">
    <property type="entry name" value="baeRF_family2"/>
    <property type="match status" value="1"/>
</dbReference>
<dbReference type="AlphaFoldDB" id="A0A7Z0IIG4"/>
<sequence>MRFPWLKSALAAEAPFLSIYVDTTRKDKAEAADLSARWAHLRARAAKQGAPETVLTEIEEAVLTPSEIGGRHGRAFIANSSGMLIDRVLPVPPLEDVSEWGPRPVLLPMMRVAARAVSVLLVEADRSGADFRLRGPDDPRPAGGTSELGDQSSVQGSHDELHKARNGWRGHKFETRVEDSWERNAETVALKLNKLVGKYRPDLVILTGDVRATALLAGAVGQEVAARLKEVPGGTRGTGLERPAFKKEVSAVTDEFIRARERAVAERLRQEQARDGQSVAGAVEVMRALDRGQVDDLVLVDGGAPDNIEEVLFAAVQTDAGVQSADAGVIDLPDGVGALLRWKDESTRSNSISSQSGDPAREHRPAL</sequence>
<feature type="compositionally biased region" description="Basic and acidic residues" evidence="1">
    <location>
        <begin position="130"/>
        <end position="140"/>
    </location>
</feature>
<dbReference type="Gene3D" id="3.30.1330.30">
    <property type="match status" value="1"/>
</dbReference>
<evidence type="ECO:0008006" key="4">
    <source>
        <dbReference type="Google" id="ProtNLM"/>
    </source>
</evidence>